<dbReference type="Gene3D" id="3.40.50.10490">
    <property type="entry name" value="Glucose-6-phosphate isomerase like protein, domain 1"/>
    <property type="match status" value="2"/>
</dbReference>
<dbReference type="GO" id="GO:0005829">
    <property type="term" value="C:cytosol"/>
    <property type="evidence" value="ECO:0007669"/>
    <property type="project" value="TreeGrafter"/>
</dbReference>
<evidence type="ECO:0000256" key="4">
    <source>
        <dbReference type="ARBA" id="ARBA00022737"/>
    </source>
</evidence>
<dbReference type="InterPro" id="IPR035466">
    <property type="entry name" value="GlmS/AgaS_SIS"/>
</dbReference>
<feature type="domain" description="SIS" evidence="5">
    <location>
        <begin position="255"/>
        <end position="396"/>
    </location>
</feature>
<dbReference type="EC" id="2.6.1.16" evidence="2"/>
<evidence type="ECO:0000256" key="2">
    <source>
        <dbReference type="ARBA" id="ARBA00012916"/>
    </source>
</evidence>
<dbReference type="InterPro" id="IPR001347">
    <property type="entry name" value="SIS_dom"/>
</dbReference>
<dbReference type="NCBIfam" id="TIGR01135">
    <property type="entry name" value="glmS"/>
    <property type="match status" value="1"/>
</dbReference>
<evidence type="ECO:0000313" key="7">
    <source>
        <dbReference type="Proteomes" id="UP000178092"/>
    </source>
</evidence>
<dbReference type="EMBL" id="MHTV01000004">
    <property type="protein sequence ID" value="OHA67763.1"/>
    <property type="molecule type" value="Genomic_DNA"/>
</dbReference>
<keyword evidence="4" id="KW-0677">Repeat</keyword>
<dbReference type="GO" id="GO:0046349">
    <property type="term" value="P:amino sugar biosynthetic process"/>
    <property type="evidence" value="ECO:0007669"/>
    <property type="project" value="UniProtKB-ARBA"/>
</dbReference>
<organism evidence="6 7">
    <name type="scientific">Candidatus Wildermuthbacteria bacterium RIFCSPHIGHO2_02_FULL_45_25</name>
    <dbReference type="NCBI Taxonomy" id="1802450"/>
    <lineage>
        <taxon>Bacteria</taxon>
        <taxon>Candidatus Wildermuthiibacteriota</taxon>
    </lineage>
</organism>
<dbReference type="PANTHER" id="PTHR10937">
    <property type="entry name" value="GLUCOSAMINE--FRUCTOSE-6-PHOSPHATE AMINOTRANSFERASE, ISOMERIZING"/>
    <property type="match status" value="1"/>
</dbReference>
<comment type="catalytic activity">
    <reaction evidence="1">
        <text>D-fructose 6-phosphate + L-glutamine = D-glucosamine 6-phosphate + L-glutamate</text>
        <dbReference type="Rhea" id="RHEA:13237"/>
        <dbReference type="ChEBI" id="CHEBI:29985"/>
        <dbReference type="ChEBI" id="CHEBI:58359"/>
        <dbReference type="ChEBI" id="CHEBI:58725"/>
        <dbReference type="ChEBI" id="CHEBI:61527"/>
        <dbReference type="EC" id="2.6.1.16"/>
    </reaction>
</comment>
<dbReference type="FunFam" id="3.40.50.10490:FF:000001">
    <property type="entry name" value="Glutamine--fructose-6-phosphate aminotransferase [isomerizing]"/>
    <property type="match status" value="1"/>
</dbReference>
<dbReference type="FunFam" id="3.40.50.10490:FF:000002">
    <property type="entry name" value="Glutamine--fructose-6-phosphate aminotransferase [isomerizing]"/>
    <property type="match status" value="1"/>
</dbReference>
<dbReference type="InterPro" id="IPR005855">
    <property type="entry name" value="GFAT"/>
</dbReference>
<dbReference type="PANTHER" id="PTHR10937:SF0">
    <property type="entry name" value="GLUTAMINE--FRUCTOSE-6-PHOSPHATE TRANSAMINASE (ISOMERIZING)"/>
    <property type="match status" value="1"/>
</dbReference>
<sequence>MIFLDDEEIAVVTKNGLEVRDIQNNKKEKQITELDWDVQEAQKGGYEHFMLKEIMEQPESIENTMRGRVIAEEGLARLGGLDEKEKALREIERMNIIACGTAYYAGMVGEYMLEEYAGIPVDADIASEFRYRKPILDAKTASLFVSQSGETADTFGALREVKQKGGLALGIINVVGSSIAREIDAGVYNHAGPEIGVASTKAFTSQMTSLALLTLYLGRQREMSLVTGKKIAGELLALSALARKVLSQASMVEQIAHTYKDAENFLYIGRKYNYPIALEGALKLKEVSYVHAEGYGAGEMKHGPIALIDEEFPTMAICLSDSVYDKMISNVQEIRARKGKVIAIATEGNDEIKEVADDVIYIPKVAEMLSPILAVIPLQLFAYYMAVSRGYDPDKPRNLAKSVTVE</sequence>
<evidence type="ECO:0000256" key="1">
    <source>
        <dbReference type="ARBA" id="ARBA00001031"/>
    </source>
</evidence>
<dbReference type="GO" id="GO:0006487">
    <property type="term" value="P:protein N-linked glycosylation"/>
    <property type="evidence" value="ECO:0007669"/>
    <property type="project" value="TreeGrafter"/>
</dbReference>
<dbReference type="Proteomes" id="UP000178092">
    <property type="component" value="Unassembled WGS sequence"/>
</dbReference>
<dbReference type="CDD" id="cd05008">
    <property type="entry name" value="SIS_GlmS_GlmD_1"/>
    <property type="match status" value="1"/>
</dbReference>
<gene>
    <name evidence="6" type="ORF">A3C04_03265</name>
</gene>
<dbReference type="InterPro" id="IPR046348">
    <property type="entry name" value="SIS_dom_sf"/>
</dbReference>
<reference evidence="6 7" key="1">
    <citation type="journal article" date="2016" name="Nat. Commun.">
        <title>Thousands of microbial genomes shed light on interconnected biogeochemical processes in an aquifer system.</title>
        <authorList>
            <person name="Anantharaman K."/>
            <person name="Brown C.T."/>
            <person name="Hug L.A."/>
            <person name="Sharon I."/>
            <person name="Castelle C.J."/>
            <person name="Probst A.J."/>
            <person name="Thomas B.C."/>
            <person name="Singh A."/>
            <person name="Wilkins M.J."/>
            <person name="Karaoz U."/>
            <person name="Brodie E.L."/>
            <person name="Williams K.H."/>
            <person name="Hubbard S.S."/>
            <person name="Banfield J.F."/>
        </authorList>
    </citation>
    <scope>NUCLEOTIDE SEQUENCE [LARGE SCALE GENOMIC DNA]</scope>
</reference>
<dbReference type="GO" id="GO:0097367">
    <property type="term" value="F:carbohydrate derivative binding"/>
    <property type="evidence" value="ECO:0007669"/>
    <property type="project" value="InterPro"/>
</dbReference>
<dbReference type="SUPFAM" id="SSF53697">
    <property type="entry name" value="SIS domain"/>
    <property type="match status" value="1"/>
</dbReference>
<comment type="caution">
    <text evidence="6">The sequence shown here is derived from an EMBL/GenBank/DDBJ whole genome shotgun (WGS) entry which is preliminary data.</text>
</comment>
<evidence type="ECO:0000313" key="6">
    <source>
        <dbReference type="EMBL" id="OHA67763.1"/>
    </source>
</evidence>
<accession>A0A1G2R4L2</accession>
<protein>
    <recommendedName>
        <fullName evidence="3">Glutamine--fructose-6-phosphate aminotransferase [isomerizing]</fullName>
        <ecNumber evidence="2">2.6.1.16</ecNumber>
    </recommendedName>
</protein>
<dbReference type="GO" id="GO:0004360">
    <property type="term" value="F:glutamine-fructose-6-phosphate transaminase (isomerizing) activity"/>
    <property type="evidence" value="ECO:0007669"/>
    <property type="project" value="UniProtKB-EC"/>
</dbReference>
<dbReference type="InterPro" id="IPR035490">
    <property type="entry name" value="GlmS/FrlB_SIS"/>
</dbReference>
<evidence type="ECO:0000259" key="5">
    <source>
        <dbReference type="PROSITE" id="PS51464"/>
    </source>
</evidence>
<feature type="domain" description="SIS" evidence="5">
    <location>
        <begin position="84"/>
        <end position="223"/>
    </location>
</feature>
<dbReference type="PROSITE" id="PS51464">
    <property type="entry name" value="SIS"/>
    <property type="match status" value="2"/>
</dbReference>
<evidence type="ECO:0000256" key="3">
    <source>
        <dbReference type="ARBA" id="ARBA00016090"/>
    </source>
</evidence>
<dbReference type="AlphaFoldDB" id="A0A1G2R4L2"/>
<dbReference type="CDD" id="cd05009">
    <property type="entry name" value="SIS_GlmS_GlmD_2"/>
    <property type="match status" value="1"/>
</dbReference>
<dbReference type="Pfam" id="PF01380">
    <property type="entry name" value="SIS"/>
    <property type="match status" value="2"/>
</dbReference>
<dbReference type="NCBIfam" id="NF001484">
    <property type="entry name" value="PRK00331.1"/>
    <property type="match status" value="1"/>
</dbReference>
<dbReference type="GO" id="GO:0006002">
    <property type="term" value="P:fructose 6-phosphate metabolic process"/>
    <property type="evidence" value="ECO:0007669"/>
    <property type="project" value="TreeGrafter"/>
</dbReference>
<dbReference type="GO" id="GO:0006047">
    <property type="term" value="P:UDP-N-acetylglucosamine metabolic process"/>
    <property type="evidence" value="ECO:0007669"/>
    <property type="project" value="TreeGrafter"/>
</dbReference>
<name>A0A1G2R4L2_9BACT</name>
<proteinExistence type="predicted"/>